<proteinExistence type="predicted"/>
<organism evidence="2 3">
    <name type="scientific">candidate division MSBL1 archaeon SCGC-AAA259D14</name>
    <dbReference type="NCBI Taxonomy" id="1698261"/>
    <lineage>
        <taxon>Archaea</taxon>
        <taxon>Methanobacteriati</taxon>
        <taxon>Methanobacteriota</taxon>
        <taxon>candidate division MSBL1</taxon>
    </lineage>
</organism>
<accession>A0A133U4D9</accession>
<keyword evidence="1" id="KW-1133">Transmembrane helix</keyword>
<keyword evidence="1" id="KW-0812">Transmembrane</keyword>
<evidence type="ECO:0000313" key="2">
    <source>
        <dbReference type="EMBL" id="KXA89044.1"/>
    </source>
</evidence>
<evidence type="ECO:0000313" key="3">
    <source>
        <dbReference type="Proteomes" id="UP000070589"/>
    </source>
</evidence>
<reference evidence="2 3" key="1">
    <citation type="journal article" date="2016" name="Sci. Rep.">
        <title>Metabolic traits of an uncultured archaeal lineage -MSBL1- from brine pools of the Red Sea.</title>
        <authorList>
            <person name="Mwirichia R."/>
            <person name="Alam I."/>
            <person name="Rashid M."/>
            <person name="Vinu M."/>
            <person name="Ba-Alawi W."/>
            <person name="Anthony Kamau A."/>
            <person name="Kamanda Ngugi D."/>
            <person name="Goker M."/>
            <person name="Klenk H.P."/>
            <person name="Bajic V."/>
            <person name="Stingl U."/>
        </authorList>
    </citation>
    <scope>NUCLEOTIDE SEQUENCE [LARGE SCALE GENOMIC DNA]</scope>
    <source>
        <strain evidence="2">SCGC-AAA259D14</strain>
    </source>
</reference>
<comment type="caution">
    <text evidence="2">The sequence shown here is derived from an EMBL/GenBank/DDBJ whole genome shotgun (WGS) entry which is preliminary data.</text>
</comment>
<name>A0A133U4D9_9EURY</name>
<protein>
    <submittedName>
        <fullName evidence="2">Uncharacterized protein</fullName>
    </submittedName>
</protein>
<gene>
    <name evidence="2" type="ORF">AKJ62_03910</name>
</gene>
<feature type="non-terminal residue" evidence="2">
    <location>
        <position position="1"/>
    </location>
</feature>
<sequence length="943" mass="107905">CWVDRDWKVRLLKLKPEAEVYVYSLEPGVSEKVEYHPFDVELKEGKTVTEEVHIRLDENTDPGRYLLKVEMAPPDRGHNNPYENVEPLECKKSFRVVKYDPALWHIPYLNYQWKKERTEWMIQKPCVSVTRYDGSKSENTYWRGWWLTKRDNHRNYTDWFGSREKAENRRRELVSWIPGVVVKTGLEKSNIAPKRRTVISAVSLTGSISKPLHANQMFQKGTVGSGGPVFENAGKTPKNVKVGPEGNLTLAKKPNGKYYQGGTVVSSVMKVPRQHEDAPPTWIKGTVKADTPDGTHVKVYVRFGSSVAEVRRNREWVPAGSLEDNSREGDYGQYRAVLYTEDPSSTPTLRKVKFRALNAGQLGEFYWAQKDWSGGPGYLHPKSTSKFVNPRWIQGGYYEYRDPVFYHEGDTIMESQKGVPMTGKVKIIPKGPVFKDYYPRSSILLELKPKKPPKKVRDKTSTMEHTPPRAYFHIENVIFLPGSVKKGGKKVFRFAYKGSNVSHLPQITNIGHPSVKYSVTGKRYKKWNYFFYPDRYMGHAGYRYPKMEKWFEDATTVMNTTHWFYQKVKGGHFEDKTSLRRVYTTHSRWNAIGGHQPTRIAAWELKSWAEQKASDKPEVVMQDNAWKVDDDVEFDFRFIGMEDSENFLDRAHSIAKNTKGWVKENYNEQAEKLNKLGPMVENLTGTKIPQVSQWEIETSKGSLLSIAEMDDKMKRMILEDVKIKGKSVQSVAGQGKVLENIEYRVGGYFTVVENVGAPGIENIGREEVIWFPFDPNRKVEFPINVTGEGMTAEVTNEKGAMVEITIYCPKYAGDLKNVRVYSEGGKLVKTIRYGGALSYMSELPKMKTGGGKKGKEKYHITLMKGTDNERITLKVTNEWGATATQTLKISGRGKFVGKPLKGWLKWIILALILAGAWVALAKWIGEKRKGRKKGKRKPMHPPW</sequence>
<dbReference type="AlphaFoldDB" id="A0A133U4D9"/>
<keyword evidence="1" id="KW-0472">Membrane</keyword>
<keyword evidence="3" id="KW-1185">Reference proteome</keyword>
<dbReference type="Proteomes" id="UP000070589">
    <property type="component" value="Unassembled WGS sequence"/>
</dbReference>
<feature type="transmembrane region" description="Helical" evidence="1">
    <location>
        <begin position="903"/>
        <end position="925"/>
    </location>
</feature>
<evidence type="ECO:0000256" key="1">
    <source>
        <dbReference type="SAM" id="Phobius"/>
    </source>
</evidence>
<dbReference type="EMBL" id="LHXL01000060">
    <property type="protein sequence ID" value="KXA89044.1"/>
    <property type="molecule type" value="Genomic_DNA"/>
</dbReference>